<feature type="compositionally biased region" description="Basic and acidic residues" evidence="1">
    <location>
        <begin position="162"/>
        <end position="195"/>
    </location>
</feature>
<feature type="non-terminal residue" evidence="3">
    <location>
        <position position="579"/>
    </location>
</feature>
<dbReference type="Proteomes" id="UP001165060">
    <property type="component" value="Unassembled WGS sequence"/>
</dbReference>
<keyword evidence="2" id="KW-1133">Transmembrane helix</keyword>
<organism evidence="3 4">
    <name type="scientific">Tetraparma gracilis</name>
    <dbReference type="NCBI Taxonomy" id="2962635"/>
    <lineage>
        <taxon>Eukaryota</taxon>
        <taxon>Sar</taxon>
        <taxon>Stramenopiles</taxon>
        <taxon>Ochrophyta</taxon>
        <taxon>Bolidophyceae</taxon>
        <taxon>Parmales</taxon>
        <taxon>Triparmaceae</taxon>
        <taxon>Tetraparma</taxon>
    </lineage>
</organism>
<name>A0ABQ6MMA3_9STRA</name>
<feature type="transmembrane region" description="Helical" evidence="2">
    <location>
        <begin position="12"/>
        <end position="31"/>
    </location>
</feature>
<accession>A0ABQ6MMA3</accession>
<evidence type="ECO:0000256" key="2">
    <source>
        <dbReference type="SAM" id="Phobius"/>
    </source>
</evidence>
<protein>
    <submittedName>
        <fullName evidence="3">Uncharacterized protein</fullName>
    </submittedName>
</protein>
<evidence type="ECO:0000256" key="1">
    <source>
        <dbReference type="SAM" id="MobiDB-lite"/>
    </source>
</evidence>
<feature type="non-terminal residue" evidence="3">
    <location>
        <position position="1"/>
    </location>
</feature>
<gene>
    <name evidence="3" type="ORF">TeGR_g5</name>
</gene>
<dbReference type="EMBL" id="BRYB01004282">
    <property type="protein sequence ID" value="GMI28535.1"/>
    <property type="molecule type" value="Genomic_DNA"/>
</dbReference>
<evidence type="ECO:0000313" key="4">
    <source>
        <dbReference type="Proteomes" id="UP001165060"/>
    </source>
</evidence>
<evidence type="ECO:0000313" key="3">
    <source>
        <dbReference type="EMBL" id="GMI28535.1"/>
    </source>
</evidence>
<feature type="region of interest" description="Disordered" evidence="1">
    <location>
        <begin position="128"/>
        <end position="195"/>
    </location>
</feature>
<keyword evidence="2" id="KW-0812">Transmembrane</keyword>
<keyword evidence="2" id="KW-0472">Membrane</keyword>
<reference evidence="3 4" key="1">
    <citation type="journal article" date="2023" name="Commun. Biol.">
        <title>Genome analysis of Parmales, the sister group of diatoms, reveals the evolutionary specialization of diatoms from phago-mixotrophs to photoautotrophs.</title>
        <authorList>
            <person name="Ban H."/>
            <person name="Sato S."/>
            <person name="Yoshikawa S."/>
            <person name="Yamada K."/>
            <person name="Nakamura Y."/>
            <person name="Ichinomiya M."/>
            <person name="Sato N."/>
            <person name="Blanc-Mathieu R."/>
            <person name="Endo H."/>
            <person name="Kuwata A."/>
            <person name="Ogata H."/>
        </authorList>
    </citation>
    <scope>NUCLEOTIDE SEQUENCE [LARGE SCALE GENOMIC DNA]</scope>
</reference>
<sequence length="579" mass="66868">AVLARENDEDLSVRLAFVLIGYSLWRIYAFLRQTRKVETFRDIVENGIDADRLGRFDDRLEEGKGRGWCLGDFETAGDRDGFGWGRVLRGESLADGVTALSDALPPFELLEGVDRDLADYEKQFEEYQEAGGISSFEEARGDLSSSFEEAKDGFSDSSSSERASDSEESKGDEPFRREAERHRRRQKEKEKEDFHMAQLKGHGYGDQGVEMGEMGEMTSDLERFQAQHHWEERSKKLVAKLCRSSVPGSFLAQEAWHLAEMTSEICQQVACPSYTELLITVMEGMEKKNDPLALINHVVHKIAVRILSCAEPERRLQMMKLAEILFSDPCPQDPNIGHNHLAVYLTVQELARQEQTAEVKRYGMTFLTEGGRTEEERYERREHNMYSSKFTDKVKDSWSKQEEPKNGYMDLAVTPEEWEQISALPSQKKKQTLYQYWTYRNESLRPEDKSFFDELIAQKQNAIKLHNIAVDTFDMLVNNGEDKKAHELYFAKKDTLAGAVDCNKKSLKYLEEKRPFDHLPSFEEWESRGGEVAEEDWVEEQKTKKWDEKVAEMREIDGYVAQTIEEEARRVKGMALRKE</sequence>
<comment type="caution">
    <text evidence="3">The sequence shown here is derived from an EMBL/GenBank/DDBJ whole genome shotgun (WGS) entry which is preliminary data.</text>
</comment>
<proteinExistence type="predicted"/>
<keyword evidence="4" id="KW-1185">Reference proteome</keyword>